<accession>A0A6H1U1M3</accession>
<dbReference type="NCBIfam" id="NF045510">
    <property type="entry name" value="4Cys_prefix_kin"/>
    <property type="match status" value="1"/>
</dbReference>
<protein>
    <recommendedName>
        <fullName evidence="1">non-specific serine/threonine protein kinase</fullName>
        <ecNumber evidence="1">2.7.11.1</ecNumber>
    </recommendedName>
</protein>
<evidence type="ECO:0000256" key="8">
    <source>
        <dbReference type="ARBA" id="ARBA00048679"/>
    </source>
</evidence>
<organism evidence="11 12">
    <name type="scientific">Oxynema aestuarii AP17</name>
    <dbReference type="NCBI Taxonomy" id="2064643"/>
    <lineage>
        <taxon>Bacteria</taxon>
        <taxon>Bacillati</taxon>
        <taxon>Cyanobacteriota</taxon>
        <taxon>Cyanophyceae</taxon>
        <taxon>Oscillatoriophycideae</taxon>
        <taxon>Oscillatoriales</taxon>
        <taxon>Oscillatoriaceae</taxon>
        <taxon>Oxynema</taxon>
        <taxon>Oxynema aestuarii</taxon>
    </lineage>
</organism>
<feature type="domain" description="Protein kinase" evidence="10">
    <location>
        <begin position="34"/>
        <end position="295"/>
    </location>
</feature>
<keyword evidence="4" id="KW-0547">Nucleotide-binding</keyword>
<dbReference type="InterPro" id="IPR000719">
    <property type="entry name" value="Prot_kinase_dom"/>
</dbReference>
<sequence>MTYCLNPSCPQPENPANTQFCIACGTQLRLKERYRAIRAIAAGGMGRTFLGRDEDRLDAPCVIKQFFPQNQSTSAIAKATELFEREARQLYSLGEHPQIPTLYAYLEQDRRLYLVQEWIDGPTLLQELRDRGPWSESEVKALLWDLLPLLQFIHERGVVHRDLKPDNLLRRRGDGKVVLVDFGIAKQGSATAMAQTGTRAGTQGYAPMEQLRGGQAYPASDLYSLGVTAIQLLVGKMPEDLYDPTNGEWVWRSQLAKQGRAVEEAFAAILDKLLRELLRDRYRRATDVLQDLQLLSQKSTRVQAIAPPPPPSPPPSIASRGAVAPSSSDPISAELEEIRTHFSQATGRSSPPSPPSPPSGQKRQGKGDRFDPIQADLEALRSEFGEQE</sequence>
<dbReference type="EMBL" id="CP051167">
    <property type="protein sequence ID" value="QIZ72070.1"/>
    <property type="molecule type" value="Genomic_DNA"/>
</dbReference>
<evidence type="ECO:0000313" key="11">
    <source>
        <dbReference type="EMBL" id="QIZ72070.1"/>
    </source>
</evidence>
<evidence type="ECO:0000256" key="3">
    <source>
        <dbReference type="ARBA" id="ARBA00022679"/>
    </source>
</evidence>
<dbReference type="AlphaFoldDB" id="A0A6H1U1M3"/>
<dbReference type="PROSITE" id="PS50011">
    <property type="entry name" value="PROTEIN_KINASE_DOM"/>
    <property type="match status" value="1"/>
</dbReference>
<proteinExistence type="predicted"/>
<evidence type="ECO:0000256" key="6">
    <source>
        <dbReference type="ARBA" id="ARBA00022840"/>
    </source>
</evidence>
<evidence type="ECO:0000256" key="1">
    <source>
        <dbReference type="ARBA" id="ARBA00012513"/>
    </source>
</evidence>
<name>A0A6H1U1M3_9CYAN</name>
<dbReference type="Gene3D" id="1.10.510.10">
    <property type="entry name" value="Transferase(Phosphotransferase) domain 1"/>
    <property type="match status" value="1"/>
</dbReference>
<evidence type="ECO:0000256" key="7">
    <source>
        <dbReference type="ARBA" id="ARBA00047899"/>
    </source>
</evidence>
<dbReference type="GO" id="GO:0004674">
    <property type="term" value="F:protein serine/threonine kinase activity"/>
    <property type="evidence" value="ECO:0007669"/>
    <property type="project" value="UniProtKB-KW"/>
</dbReference>
<gene>
    <name evidence="11" type="ORF">HCG48_17035</name>
</gene>
<dbReference type="RefSeq" id="WP_168570221.1">
    <property type="nucleotide sequence ID" value="NZ_CP051167.1"/>
</dbReference>
<evidence type="ECO:0000256" key="5">
    <source>
        <dbReference type="ARBA" id="ARBA00022777"/>
    </source>
</evidence>
<dbReference type="PANTHER" id="PTHR24363">
    <property type="entry name" value="SERINE/THREONINE PROTEIN KINASE"/>
    <property type="match status" value="1"/>
</dbReference>
<dbReference type="EC" id="2.7.11.1" evidence="1"/>
<evidence type="ECO:0000256" key="4">
    <source>
        <dbReference type="ARBA" id="ARBA00022741"/>
    </source>
</evidence>
<dbReference type="SUPFAM" id="SSF56112">
    <property type="entry name" value="Protein kinase-like (PK-like)"/>
    <property type="match status" value="1"/>
</dbReference>
<evidence type="ECO:0000313" key="12">
    <source>
        <dbReference type="Proteomes" id="UP000500857"/>
    </source>
</evidence>
<evidence type="ECO:0000259" key="10">
    <source>
        <dbReference type="PROSITE" id="PS50011"/>
    </source>
</evidence>
<keyword evidence="2 11" id="KW-0723">Serine/threonine-protein kinase</keyword>
<dbReference type="PANTHER" id="PTHR24363:SF0">
    <property type="entry name" value="SERINE_THREONINE KINASE LIKE DOMAIN CONTAINING 1"/>
    <property type="match status" value="1"/>
</dbReference>
<dbReference type="KEGG" id="oxy:HCG48_17035"/>
<dbReference type="Gene3D" id="3.30.200.20">
    <property type="entry name" value="Phosphorylase Kinase, domain 1"/>
    <property type="match status" value="1"/>
</dbReference>
<evidence type="ECO:0000256" key="9">
    <source>
        <dbReference type="SAM" id="MobiDB-lite"/>
    </source>
</evidence>
<keyword evidence="12" id="KW-1185">Reference proteome</keyword>
<dbReference type="CDD" id="cd14014">
    <property type="entry name" value="STKc_PknB_like"/>
    <property type="match status" value="1"/>
</dbReference>
<comment type="catalytic activity">
    <reaction evidence="8">
        <text>L-seryl-[protein] + ATP = O-phospho-L-seryl-[protein] + ADP + H(+)</text>
        <dbReference type="Rhea" id="RHEA:17989"/>
        <dbReference type="Rhea" id="RHEA-COMP:9863"/>
        <dbReference type="Rhea" id="RHEA-COMP:11604"/>
        <dbReference type="ChEBI" id="CHEBI:15378"/>
        <dbReference type="ChEBI" id="CHEBI:29999"/>
        <dbReference type="ChEBI" id="CHEBI:30616"/>
        <dbReference type="ChEBI" id="CHEBI:83421"/>
        <dbReference type="ChEBI" id="CHEBI:456216"/>
        <dbReference type="EC" id="2.7.11.1"/>
    </reaction>
</comment>
<dbReference type="InterPro" id="IPR011009">
    <property type="entry name" value="Kinase-like_dom_sf"/>
</dbReference>
<dbReference type="Pfam" id="PF00069">
    <property type="entry name" value="Pkinase"/>
    <property type="match status" value="1"/>
</dbReference>
<dbReference type="SMART" id="SM00220">
    <property type="entry name" value="S_TKc"/>
    <property type="match status" value="1"/>
</dbReference>
<evidence type="ECO:0000256" key="2">
    <source>
        <dbReference type="ARBA" id="ARBA00022527"/>
    </source>
</evidence>
<feature type="compositionally biased region" description="Pro residues" evidence="9">
    <location>
        <begin position="306"/>
        <end position="316"/>
    </location>
</feature>
<dbReference type="Proteomes" id="UP000500857">
    <property type="component" value="Chromosome"/>
</dbReference>
<keyword evidence="5 11" id="KW-0418">Kinase</keyword>
<feature type="region of interest" description="Disordered" evidence="9">
    <location>
        <begin position="300"/>
        <end position="388"/>
    </location>
</feature>
<comment type="catalytic activity">
    <reaction evidence="7">
        <text>L-threonyl-[protein] + ATP = O-phospho-L-threonyl-[protein] + ADP + H(+)</text>
        <dbReference type="Rhea" id="RHEA:46608"/>
        <dbReference type="Rhea" id="RHEA-COMP:11060"/>
        <dbReference type="Rhea" id="RHEA-COMP:11605"/>
        <dbReference type="ChEBI" id="CHEBI:15378"/>
        <dbReference type="ChEBI" id="CHEBI:30013"/>
        <dbReference type="ChEBI" id="CHEBI:30616"/>
        <dbReference type="ChEBI" id="CHEBI:61977"/>
        <dbReference type="ChEBI" id="CHEBI:456216"/>
        <dbReference type="EC" id="2.7.11.1"/>
    </reaction>
</comment>
<reference evidence="11 12" key="1">
    <citation type="submission" date="2020-04" db="EMBL/GenBank/DDBJ databases">
        <authorList>
            <person name="Basu S."/>
            <person name="Maruthanayagam V."/>
            <person name="Chakraborty S."/>
            <person name="Pramanik A."/>
            <person name="Mukherjee J."/>
            <person name="Brink B."/>
        </authorList>
    </citation>
    <scope>NUCLEOTIDE SEQUENCE [LARGE SCALE GENOMIC DNA]</scope>
    <source>
        <strain evidence="11 12">AP17</strain>
    </source>
</reference>
<keyword evidence="3" id="KW-0808">Transferase</keyword>
<dbReference type="GO" id="GO:0005524">
    <property type="term" value="F:ATP binding"/>
    <property type="evidence" value="ECO:0007669"/>
    <property type="project" value="UniProtKB-KW"/>
</dbReference>
<feature type="compositionally biased region" description="Basic and acidic residues" evidence="9">
    <location>
        <begin position="378"/>
        <end position="388"/>
    </location>
</feature>
<keyword evidence="6" id="KW-0067">ATP-binding</keyword>